<dbReference type="eggNOG" id="COG0517">
    <property type="taxonomic scope" value="Bacteria"/>
</dbReference>
<dbReference type="GO" id="GO:0019146">
    <property type="term" value="F:arabinose-5-phosphate isomerase activity"/>
    <property type="evidence" value="ECO:0007669"/>
    <property type="project" value="UniProtKB-EC"/>
</dbReference>
<dbReference type="CDD" id="cd04604">
    <property type="entry name" value="CBS_pair_SIS_assoc"/>
    <property type="match status" value="1"/>
</dbReference>
<dbReference type="GO" id="GO:0005975">
    <property type="term" value="P:carbohydrate metabolic process"/>
    <property type="evidence" value="ECO:0007669"/>
    <property type="project" value="InterPro"/>
</dbReference>
<dbReference type="InterPro" id="IPR004800">
    <property type="entry name" value="KdsD/KpsF-type"/>
</dbReference>
<evidence type="ECO:0000256" key="2">
    <source>
        <dbReference type="ARBA" id="ARBA00022737"/>
    </source>
</evidence>
<dbReference type="PIRSF" id="PIRSF004692">
    <property type="entry name" value="KdsD_KpsF"/>
    <property type="match status" value="1"/>
</dbReference>
<dbReference type="Pfam" id="PF01380">
    <property type="entry name" value="SIS"/>
    <property type="match status" value="1"/>
</dbReference>
<dbReference type="PANTHER" id="PTHR42745:SF1">
    <property type="entry name" value="ARABINOSE 5-PHOSPHATE ISOMERASE KDSD"/>
    <property type="match status" value="1"/>
</dbReference>
<proteinExistence type="inferred from homology"/>
<evidence type="ECO:0000256" key="4">
    <source>
        <dbReference type="PIRNR" id="PIRNR004692"/>
    </source>
</evidence>
<dbReference type="OrthoDB" id="9762536at2"/>
<reference evidence="10 11" key="1">
    <citation type="journal article" date="2011" name="J. Bacteriol.">
        <title>Genome sequence of the ethanol-producing Zymomonas mobilis subsp. mobilis lectotype strain ATCC 10988.</title>
        <authorList>
            <person name="Pappas K.M."/>
            <person name="Kouvelis V.N."/>
            <person name="Saunders E."/>
            <person name="Brettin T.S."/>
            <person name="Bruce D."/>
            <person name="Detter C."/>
            <person name="Balakireva M."/>
            <person name="Han C.S."/>
            <person name="Savvakis G."/>
            <person name="Kyrpides N.C."/>
            <person name="Typas M.A."/>
        </authorList>
    </citation>
    <scope>NUCLEOTIDE SEQUENCE [LARGE SCALE GENOMIC DNA]</scope>
    <source>
        <strain evidence="11">ATCC 10988 / DSM 424 / CCUG 17860 / LMG 404 / NCIMB 8938 / NRRL B-806 / ZM1</strain>
    </source>
</reference>
<dbReference type="GeneID" id="79905128"/>
<dbReference type="InterPro" id="IPR046342">
    <property type="entry name" value="CBS_dom_sf"/>
</dbReference>
<keyword evidence="10" id="KW-0413">Isomerase</keyword>
<feature type="site" description="Catalytically relevant" evidence="6">
    <location>
        <position position="121"/>
    </location>
</feature>
<keyword evidence="3 7" id="KW-0129">CBS domain</keyword>
<gene>
    <name evidence="10" type="ordered locus">Zmob_1595</name>
</gene>
<keyword evidence="5" id="KW-0862">Zinc</keyword>
<feature type="site" description="Catalytically relevant" evidence="6">
    <location>
        <position position="162"/>
    </location>
</feature>
<organism evidence="10 11">
    <name type="scientific">Zymomonas mobilis subsp. mobilis (strain ATCC 10988 / DSM 424 / LMG 404 / NCIMB 8938 / NRRL B-806 / ZM1)</name>
    <dbReference type="NCBI Taxonomy" id="555217"/>
    <lineage>
        <taxon>Bacteria</taxon>
        <taxon>Pseudomonadati</taxon>
        <taxon>Pseudomonadota</taxon>
        <taxon>Alphaproteobacteria</taxon>
        <taxon>Sphingomonadales</taxon>
        <taxon>Zymomonadaceae</taxon>
        <taxon>Zymomonas</taxon>
    </lineage>
</organism>
<evidence type="ECO:0000313" key="10">
    <source>
        <dbReference type="EMBL" id="AEH63409.1"/>
    </source>
</evidence>
<evidence type="ECO:0000313" key="11">
    <source>
        <dbReference type="Proteomes" id="UP000001494"/>
    </source>
</evidence>
<feature type="domain" description="SIS" evidence="9">
    <location>
        <begin position="51"/>
        <end position="194"/>
    </location>
</feature>
<dbReference type="SUPFAM" id="SSF53697">
    <property type="entry name" value="SIS domain"/>
    <property type="match status" value="1"/>
</dbReference>
<dbReference type="CDD" id="cd05014">
    <property type="entry name" value="SIS_Kpsf"/>
    <property type="match status" value="1"/>
</dbReference>
<evidence type="ECO:0000259" key="8">
    <source>
        <dbReference type="PROSITE" id="PS51371"/>
    </source>
</evidence>
<dbReference type="PROSITE" id="PS51464">
    <property type="entry name" value="SIS"/>
    <property type="match status" value="1"/>
</dbReference>
<comment type="similarity">
    <text evidence="1 4">Belongs to the SIS family. GutQ/KpsF subfamily.</text>
</comment>
<dbReference type="Proteomes" id="UP000001494">
    <property type="component" value="Chromosome"/>
</dbReference>
<dbReference type="RefSeq" id="WP_011241300.1">
    <property type="nucleotide sequence ID" value="NC_017262.1"/>
</dbReference>
<evidence type="ECO:0000256" key="1">
    <source>
        <dbReference type="ARBA" id="ARBA00008165"/>
    </source>
</evidence>
<dbReference type="HOGENOM" id="CLU_040681_13_1_5"/>
<dbReference type="Pfam" id="PF00571">
    <property type="entry name" value="CBS"/>
    <property type="match status" value="2"/>
</dbReference>
<dbReference type="Gene3D" id="3.10.580.10">
    <property type="entry name" value="CBS-domain"/>
    <property type="match status" value="1"/>
</dbReference>
<dbReference type="AlphaFoldDB" id="A0A0H3G3L9"/>
<dbReference type="EMBL" id="CP002850">
    <property type="protein sequence ID" value="AEH63409.1"/>
    <property type="molecule type" value="Genomic_DNA"/>
</dbReference>
<dbReference type="PANTHER" id="PTHR42745">
    <property type="match status" value="1"/>
</dbReference>
<feature type="site" description="Catalytically relevant" evidence="6">
    <location>
        <position position="69"/>
    </location>
</feature>
<feature type="site" description="Catalytically relevant" evidence="6">
    <location>
        <position position="203"/>
    </location>
</feature>
<evidence type="ECO:0000256" key="3">
    <source>
        <dbReference type="ARBA" id="ARBA00023122"/>
    </source>
</evidence>
<feature type="domain" description="CBS" evidence="8">
    <location>
        <begin position="283"/>
        <end position="336"/>
    </location>
</feature>
<feature type="binding site" evidence="5">
    <location>
        <position position="92"/>
    </location>
    <ligand>
        <name>Zn(2+)</name>
        <dbReference type="ChEBI" id="CHEBI:29105"/>
    </ligand>
</feature>
<dbReference type="GO" id="GO:1901135">
    <property type="term" value="P:carbohydrate derivative metabolic process"/>
    <property type="evidence" value="ECO:0007669"/>
    <property type="project" value="InterPro"/>
</dbReference>
<evidence type="ECO:0000256" key="6">
    <source>
        <dbReference type="PIRSR" id="PIRSR004692-3"/>
    </source>
</evidence>
<dbReference type="InterPro" id="IPR001347">
    <property type="entry name" value="SIS_dom"/>
</dbReference>
<dbReference type="Gene3D" id="3.40.50.10490">
    <property type="entry name" value="Glucose-6-phosphate isomerase like protein, domain 1"/>
    <property type="match status" value="1"/>
</dbReference>
<dbReference type="EC" id="5.3.1.13" evidence="10"/>
<sequence length="336" mass="36190">MQQSLQTVDDSTPYQDPSFSQFIKHGRNVILSEATAMHHLAASIGVDFAKAVSMLLETRGRIIVSGIGKSGHVGRKIAATLASTGSSAFFIHPAEAAHGDLGMMMNGDILIAISFSGRTRELLPMISYAQTLQVPVIVITSQKGDVLPKEATLSLRLPELKEACPANIAPTTSTTLTMALGDALAVSMMRHRGFSRDAFKLLHPGGQIGFRLQSISRLMHEGAALPLVHCKEPMRDVLVTMSRKSFGSAGVVNDEGELMGVITDGDLRRHADHLMESAAEDVMTSDPVTMRADDMAEDALILMTEKRITSLFILGKNGAKQPVGLLHIHDLTRMGL</sequence>
<dbReference type="NCBIfam" id="TIGR00393">
    <property type="entry name" value="kpsF"/>
    <property type="match status" value="1"/>
</dbReference>
<dbReference type="SMART" id="SM00116">
    <property type="entry name" value="CBS"/>
    <property type="match status" value="2"/>
</dbReference>
<keyword evidence="2" id="KW-0677">Repeat</keyword>
<dbReference type="FunFam" id="3.40.50.10490:FF:000011">
    <property type="entry name" value="Arabinose 5-phosphate isomerase"/>
    <property type="match status" value="1"/>
</dbReference>
<protein>
    <submittedName>
        <fullName evidence="10">KpsF/GutQ family protein</fullName>
        <ecNumber evidence="10">5.3.1.13</ecNumber>
    </submittedName>
</protein>
<keyword evidence="5" id="KW-0479">Metal-binding</keyword>
<dbReference type="InterPro" id="IPR050986">
    <property type="entry name" value="GutQ/KpsF_isomerases"/>
</dbReference>
<name>A0A0H3G3L9_ZYMMA</name>
<dbReference type="GO" id="GO:0046872">
    <property type="term" value="F:metal ion binding"/>
    <property type="evidence" value="ECO:0007669"/>
    <property type="project" value="UniProtKB-KW"/>
</dbReference>
<dbReference type="InterPro" id="IPR035474">
    <property type="entry name" value="SIS_Kpsf"/>
</dbReference>
<dbReference type="InterPro" id="IPR000644">
    <property type="entry name" value="CBS_dom"/>
</dbReference>
<feature type="domain" description="CBS" evidence="8">
    <location>
        <begin position="219"/>
        <end position="277"/>
    </location>
</feature>
<evidence type="ECO:0000256" key="5">
    <source>
        <dbReference type="PIRSR" id="PIRSR004692-2"/>
    </source>
</evidence>
<evidence type="ECO:0000256" key="7">
    <source>
        <dbReference type="PROSITE-ProRule" id="PRU00703"/>
    </source>
</evidence>
<evidence type="ECO:0000259" key="9">
    <source>
        <dbReference type="PROSITE" id="PS51464"/>
    </source>
</evidence>
<dbReference type="InterPro" id="IPR046348">
    <property type="entry name" value="SIS_dom_sf"/>
</dbReference>
<dbReference type="KEGG" id="zmm:Zmob_1595"/>
<accession>A0A0H3G3L9</accession>
<dbReference type="eggNOG" id="COG0794">
    <property type="taxonomic scope" value="Bacteria"/>
</dbReference>
<dbReference type="GO" id="GO:0097367">
    <property type="term" value="F:carbohydrate derivative binding"/>
    <property type="evidence" value="ECO:0007669"/>
    <property type="project" value="InterPro"/>
</dbReference>
<dbReference type="PROSITE" id="PS51371">
    <property type="entry name" value="CBS"/>
    <property type="match status" value="2"/>
</dbReference>